<dbReference type="InterPro" id="IPR011604">
    <property type="entry name" value="PDDEXK-like_dom_sf"/>
</dbReference>
<feature type="domain" description="SWIM-type" evidence="3">
    <location>
        <begin position="60"/>
        <end position="97"/>
    </location>
</feature>
<gene>
    <name evidence="4" type="ORF">CALMAC_LOCUS10907</name>
</gene>
<dbReference type="CDD" id="cd22343">
    <property type="entry name" value="PDDEXK_lambda_exonuclease-like"/>
    <property type="match status" value="1"/>
</dbReference>
<dbReference type="GO" id="GO:0006281">
    <property type="term" value="P:DNA repair"/>
    <property type="evidence" value="ECO:0007669"/>
    <property type="project" value="UniProtKB-ARBA"/>
</dbReference>
<keyword evidence="1" id="KW-0862">Zinc</keyword>
<dbReference type="Gene3D" id="3.90.320.10">
    <property type="match status" value="1"/>
</dbReference>
<dbReference type="Gene3D" id="1.10.10.60">
    <property type="entry name" value="Homeodomain-like"/>
    <property type="match status" value="1"/>
</dbReference>
<dbReference type="InterPro" id="IPR007527">
    <property type="entry name" value="Znf_SWIM"/>
</dbReference>
<dbReference type="PANTHER" id="PTHR39953">
    <property type="entry name" value="RE54151P"/>
    <property type="match status" value="1"/>
</dbReference>
<protein>
    <recommendedName>
        <fullName evidence="3">SWIM-type domain-containing protein</fullName>
    </recommendedName>
</protein>
<dbReference type="Pfam" id="PF09588">
    <property type="entry name" value="YqaJ"/>
    <property type="match status" value="1"/>
</dbReference>
<dbReference type="InterPro" id="IPR019080">
    <property type="entry name" value="YqaJ_viral_recombinase"/>
</dbReference>
<name>A0A653CQ95_CALMS</name>
<dbReference type="OrthoDB" id="6108535at2759"/>
<dbReference type="SUPFAM" id="SSF52980">
    <property type="entry name" value="Restriction endonuclease-like"/>
    <property type="match status" value="1"/>
</dbReference>
<dbReference type="Pfam" id="PF04434">
    <property type="entry name" value="SWIM"/>
    <property type="match status" value="1"/>
</dbReference>
<proteinExistence type="predicted"/>
<dbReference type="Proteomes" id="UP000410492">
    <property type="component" value="Unassembled WGS sequence"/>
</dbReference>
<dbReference type="InterPro" id="IPR011335">
    <property type="entry name" value="Restrct_endonuc-II-like"/>
</dbReference>
<dbReference type="PANTHER" id="PTHR39953:SF1">
    <property type="entry name" value="RE54151P"/>
    <property type="match status" value="1"/>
</dbReference>
<sequence length="692" mass="79730">MASKHVLRFSVIVNFFKEEEKLISRGENAVESGHVTDMIFDSQLLVLRGNVHASMRDRIYKVELKLDADKEIMDATCTCPRGQYMCHHMAALAIFGYQNISVTDVSCQWSKKKPVGDNVKTIKELFPKVKDHRSVADAIPDSKVDEFKQKLSIYKNAVGFCWLLKDDPKVVDEILDVESLVFAEDYLKAQDKEAYLIDKLKMDQHKIENVALKTTGQAENDMWLVARKNRLTSSNFGAILAAVNRNKYPPSLFKKLTESYTLDGIKAIQWGKQHESSGISLLEAEENLKVQKTGLWLDTCGFLGGSPDGLVNEDAIVEVKCPYKLGESKSLAEDLKDKTYIIYFDENDIIQLNENHLYYHQIQGNLWLTKRKFCYLVIWTPQESLIYSIAANKDWEKNVNILKTFYLNVYIPFLCGNKEGQDYVVIVDDIETANLLINDAEAAYQFIQKQQMDSRTADCVKNDTIWSRKKPTNQDLEATALLLQLRDEMHREFDDKKTIKAKLWQRIADSIQESHYNIGPNAAEKCRQKFANLTKAYLNFIKNQKITGSEAEDLPPFYNEIHKILGNQGAKHKIYPQHVEDTFESVESMDTHNNENETSSNHIDEDTVDLEAPSTSNADVSNRFKLKKRKVQPLSKSDIILKELKEDREAREKQFSFFTQHLEKAEEQRERFLDILNKLVEKKRKREDSDSD</sequence>
<reference evidence="4 5" key="1">
    <citation type="submission" date="2019-01" db="EMBL/GenBank/DDBJ databases">
        <authorList>
            <person name="Sayadi A."/>
        </authorList>
    </citation>
    <scope>NUCLEOTIDE SEQUENCE [LARGE SCALE GENOMIC DNA]</scope>
</reference>
<dbReference type="Pfam" id="PF13837">
    <property type="entry name" value="Myb_DNA-bind_4"/>
    <property type="match status" value="1"/>
</dbReference>
<keyword evidence="1" id="KW-0479">Metal-binding</keyword>
<organism evidence="4 5">
    <name type="scientific">Callosobruchus maculatus</name>
    <name type="common">Southern cowpea weevil</name>
    <name type="synonym">Pulse bruchid</name>
    <dbReference type="NCBI Taxonomy" id="64391"/>
    <lineage>
        <taxon>Eukaryota</taxon>
        <taxon>Metazoa</taxon>
        <taxon>Ecdysozoa</taxon>
        <taxon>Arthropoda</taxon>
        <taxon>Hexapoda</taxon>
        <taxon>Insecta</taxon>
        <taxon>Pterygota</taxon>
        <taxon>Neoptera</taxon>
        <taxon>Endopterygota</taxon>
        <taxon>Coleoptera</taxon>
        <taxon>Polyphaga</taxon>
        <taxon>Cucujiformia</taxon>
        <taxon>Chrysomeloidea</taxon>
        <taxon>Chrysomelidae</taxon>
        <taxon>Bruchinae</taxon>
        <taxon>Bruchini</taxon>
        <taxon>Callosobruchus</taxon>
    </lineage>
</organism>
<keyword evidence="5" id="KW-1185">Reference proteome</keyword>
<evidence type="ECO:0000256" key="2">
    <source>
        <dbReference type="SAM" id="MobiDB-lite"/>
    </source>
</evidence>
<evidence type="ECO:0000313" key="5">
    <source>
        <dbReference type="Proteomes" id="UP000410492"/>
    </source>
</evidence>
<evidence type="ECO:0000259" key="3">
    <source>
        <dbReference type="PROSITE" id="PS50966"/>
    </source>
</evidence>
<feature type="region of interest" description="Disordered" evidence="2">
    <location>
        <begin position="587"/>
        <end position="616"/>
    </location>
</feature>
<dbReference type="AlphaFoldDB" id="A0A653CQ95"/>
<dbReference type="InterPro" id="IPR044822">
    <property type="entry name" value="Myb_DNA-bind_4"/>
</dbReference>
<dbReference type="GO" id="GO:0008270">
    <property type="term" value="F:zinc ion binding"/>
    <property type="evidence" value="ECO:0007669"/>
    <property type="project" value="UniProtKB-KW"/>
</dbReference>
<evidence type="ECO:0000256" key="1">
    <source>
        <dbReference type="PROSITE-ProRule" id="PRU00325"/>
    </source>
</evidence>
<evidence type="ECO:0000313" key="4">
    <source>
        <dbReference type="EMBL" id="VEN49992.1"/>
    </source>
</evidence>
<keyword evidence="1" id="KW-0863">Zinc-finger</keyword>
<dbReference type="PROSITE" id="PS50966">
    <property type="entry name" value="ZF_SWIM"/>
    <property type="match status" value="1"/>
</dbReference>
<dbReference type="EMBL" id="CAACVG010008479">
    <property type="protein sequence ID" value="VEN49992.1"/>
    <property type="molecule type" value="Genomic_DNA"/>
</dbReference>
<accession>A0A653CQ95</accession>